<keyword evidence="4" id="KW-0804">Transcription</keyword>
<keyword evidence="3" id="KW-0238">DNA-binding</keyword>
<gene>
    <name evidence="5" type="ordered locus">Astex_1312</name>
</gene>
<evidence type="ECO:0000313" key="5">
    <source>
        <dbReference type="EMBL" id="ADU12985.1"/>
    </source>
</evidence>
<dbReference type="InterPro" id="IPR036390">
    <property type="entry name" value="WH_DNA-bd_sf"/>
</dbReference>
<comment type="similarity">
    <text evidence="1">Belongs to the BlaI transcriptional regulatory family.</text>
</comment>
<dbReference type="GO" id="GO:0045892">
    <property type="term" value="P:negative regulation of DNA-templated transcription"/>
    <property type="evidence" value="ECO:0007669"/>
    <property type="project" value="InterPro"/>
</dbReference>
<dbReference type="KEGG" id="aex:Astex_1312"/>
<dbReference type="Pfam" id="PF03965">
    <property type="entry name" value="Penicillinase_R"/>
    <property type="match status" value="1"/>
</dbReference>
<dbReference type="HOGENOM" id="CLU_119090_2_1_5"/>
<dbReference type="InterPro" id="IPR036388">
    <property type="entry name" value="WH-like_DNA-bd_sf"/>
</dbReference>
<evidence type="ECO:0000256" key="1">
    <source>
        <dbReference type="ARBA" id="ARBA00011046"/>
    </source>
</evidence>
<keyword evidence="6" id="KW-1185">Reference proteome</keyword>
<dbReference type="AlphaFoldDB" id="E8RP15"/>
<accession>E8RP15</accession>
<dbReference type="GO" id="GO:0003677">
    <property type="term" value="F:DNA binding"/>
    <property type="evidence" value="ECO:0007669"/>
    <property type="project" value="UniProtKB-KW"/>
</dbReference>
<evidence type="ECO:0000256" key="3">
    <source>
        <dbReference type="ARBA" id="ARBA00023125"/>
    </source>
</evidence>
<dbReference type="EMBL" id="CP002395">
    <property type="protein sequence ID" value="ADU12985.1"/>
    <property type="molecule type" value="Genomic_DNA"/>
</dbReference>
<reference evidence="6" key="1">
    <citation type="submission" date="2010-12" db="EMBL/GenBank/DDBJ databases">
        <title>Complete sequence of chromosome 1 of Asticcacaulis excentricus CB 48.</title>
        <authorList>
            <consortium name="US DOE Joint Genome Institute"/>
            <person name="Lucas S."/>
            <person name="Copeland A."/>
            <person name="Lapidus A."/>
            <person name="Cheng J.-F."/>
            <person name="Bruce D."/>
            <person name="Goodwin L."/>
            <person name="Pitluck S."/>
            <person name="Teshima H."/>
            <person name="Davenport K."/>
            <person name="Detter J.C."/>
            <person name="Han C."/>
            <person name="Tapia R."/>
            <person name="Land M."/>
            <person name="Hauser L."/>
            <person name="Jeffries C."/>
            <person name="Kyrpides N."/>
            <person name="Ivanova N."/>
            <person name="Ovchinnikova G."/>
            <person name="Brun Y.V."/>
            <person name="Woyke T."/>
        </authorList>
    </citation>
    <scope>NUCLEOTIDE SEQUENCE [LARGE SCALE GENOMIC DNA]</scope>
    <source>
        <strain evidence="6">ATCC 15261 / DSM 4724 / KCTC 12464 / NCIMB 9791 / VKM B-1370 / CB 48</strain>
    </source>
</reference>
<dbReference type="STRING" id="573065.Astex_1312"/>
<dbReference type="Proteomes" id="UP000001492">
    <property type="component" value="Chromosome 1"/>
</dbReference>
<keyword evidence="2" id="KW-0805">Transcription regulation</keyword>
<evidence type="ECO:0000256" key="2">
    <source>
        <dbReference type="ARBA" id="ARBA00023015"/>
    </source>
</evidence>
<evidence type="ECO:0000256" key="4">
    <source>
        <dbReference type="ARBA" id="ARBA00023163"/>
    </source>
</evidence>
<name>E8RP15_ASTEC</name>
<proteinExistence type="inferred from homology"/>
<sequence>MSLPAITDAESAVLAALWRLGPLPPARLIAEVKTGRDWGDATIKTLIARLIHKQALHSQREDGTLRYHPLITRDAYVAHEIDNLIKRTFASDREAFRRFIDETF</sequence>
<dbReference type="RefSeq" id="WP_013478817.1">
    <property type="nucleotide sequence ID" value="NC_014816.1"/>
</dbReference>
<dbReference type="eggNOG" id="COG3682">
    <property type="taxonomic scope" value="Bacteria"/>
</dbReference>
<protein>
    <submittedName>
        <fullName evidence="5">Transcriptional repressor, CopY family</fullName>
    </submittedName>
</protein>
<organism evidence="5 6">
    <name type="scientific">Asticcacaulis excentricus (strain ATCC 15261 / DSM 4724 / KCTC 12464 / NCIMB 9791 / VKM B-1370 / CB 48)</name>
    <dbReference type="NCBI Taxonomy" id="573065"/>
    <lineage>
        <taxon>Bacteria</taxon>
        <taxon>Pseudomonadati</taxon>
        <taxon>Pseudomonadota</taxon>
        <taxon>Alphaproteobacteria</taxon>
        <taxon>Caulobacterales</taxon>
        <taxon>Caulobacteraceae</taxon>
        <taxon>Asticcacaulis</taxon>
    </lineage>
</organism>
<dbReference type="InterPro" id="IPR005650">
    <property type="entry name" value="BlaI_family"/>
</dbReference>
<dbReference type="Gene3D" id="1.10.10.10">
    <property type="entry name" value="Winged helix-like DNA-binding domain superfamily/Winged helix DNA-binding domain"/>
    <property type="match status" value="1"/>
</dbReference>
<dbReference type="PIRSF" id="PIRSF019455">
    <property type="entry name" value="CopR_AtkY"/>
    <property type="match status" value="1"/>
</dbReference>
<dbReference type="SUPFAM" id="SSF46785">
    <property type="entry name" value="Winged helix' DNA-binding domain"/>
    <property type="match status" value="1"/>
</dbReference>
<dbReference type="OrthoDB" id="279010at2"/>
<evidence type="ECO:0000313" key="6">
    <source>
        <dbReference type="Proteomes" id="UP000001492"/>
    </source>
</evidence>